<dbReference type="PROSITE" id="PS51257">
    <property type="entry name" value="PROKAR_LIPOPROTEIN"/>
    <property type="match status" value="1"/>
</dbReference>
<proteinExistence type="predicted"/>
<name>A0A9W6Q431_9ACTN</name>
<accession>A0A9W6Q431</accession>
<feature type="region of interest" description="Disordered" evidence="1">
    <location>
        <begin position="35"/>
        <end position="70"/>
    </location>
</feature>
<evidence type="ECO:0000256" key="1">
    <source>
        <dbReference type="SAM" id="MobiDB-lite"/>
    </source>
</evidence>
<reference evidence="3" key="1">
    <citation type="submission" date="2023-02" db="EMBL/GenBank/DDBJ databases">
        <title>Kitasatospora phosalacinea NBRC 14627.</title>
        <authorList>
            <person name="Ichikawa N."/>
            <person name="Sato H."/>
            <person name="Tonouchi N."/>
        </authorList>
    </citation>
    <scope>NUCLEOTIDE SEQUENCE</scope>
    <source>
        <strain evidence="3">NBRC 14627</strain>
    </source>
</reference>
<evidence type="ECO:0000313" key="3">
    <source>
        <dbReference type="EMBL" id="GLW68136.1"/>
    </source>
</evidence>
<keyword evidence="2" id="KW-0732">Signal</keyword>
<sequence>MRQRSILVRPGAIGISGLLLPFLLTACSASGAGSADRLGTPSANLPRPTATTTAAPAPTGSPVPKEGAQGLEGNGAVTAYQDWWDVQVEVLGRSDSDGVELRQYATGTAFTDTAISLTQLHDARLVMVGRPRTSPVLKSLDLQANPPTATIDDCLDVSDWHQADAATKEIKDPQQRLSRFPATAVLKKYGNRWLIADFTREVTKTC</sequence>
<evidence type="ECO:0000313" key="4">
    <source>
        <dbReference type="Proteomes" id="UP001165041"/>
    </source>
</evidence>
<feature type="compositionally biased region" description="Low complexity" evidence="1">
    <location>
        <begin position="46"/>
        <end position="58"/>
    </location>
</feature>
<evidence type="ECO:0000256" key="2">
    <source>
        <dbReference type="SAM" id="SignalP"/>
    </source>
</evidence>
<dbReference type="AlphaFoldDB" id="A0A9W6Q431"/>
<feature type="chain" id="PRO_5040972533" description="Secreted protein" evidence="2">
    <location>
        <begin position="32"/>
        <end position="206"/>
    </location>
</feature>
<dbReference type="EMBL" id="BSSA01000001">
    <property type="protein sequence ID" value="GLW68136.1"/>
    <property type="molecule type" value="Genomic_DNA"/>
</dbReference>
<feature type="signal peptide" evidence="2">
    <location>
        <begin position="1"/>
        <end position="31"/>
    </location>
</feature>
<protein>
    <recommendedName>
        <fullName evidence="5">Secreted protein</fullName>
    </recommendedName>
</protein>
<organism evidence="3 4">
    <name type="scientific">Kitasatospora phosalacinea</name>
    <dbReference type="NCBI Taxonomy" id="2065"/>
    <lineage>
        <taxon>Bacteria</taxon>
        <taxon>Bacillati</taxon>
        <taxon>Actinomycetota</taxon>
        <taxon>Actinomycetes</taxon>
        <taxon>Kitasatosporales</taxon>
        <taxon>Streptomycetaceae</taxon>
        <taxon>Kitasatospora</taxon>
    </lineage>
</organism>
<comment type="caution">
    <text evidence="3">The sequence shown here is derived from an EMBL/GenBank/DDBJ whole genome shotgun (WGS) entry which is preliminary data.</text>
</comment>
<gene>
    <name evidence="3" type="ORF">Kpho02_04350</name>
</gene>
<dbReference type="RefSeq" id="WP_285732818.1">
    <property type="nucleotide sequence ID" value="NZ_BSSA01000001.1"/>
</dbReference>
<dbReference type="Proteomes" id="UP001165041">
    <property type="component" value="Unassembled WGS sequence"/>
</dbReference>
<evidence type="ECO:0008006" key="5">
    <source>
        <dbReference type="Google" id="ProtNLM"/>
    </source>
</evidence>